<dbReference type="EMBL" id="QXGD01002325">
    <property type="protein sequence ID" value="KAE9190190.1"/>
    <property type="molecule type" value="Genomic_DNA"/>
</dbReference>
<dbReference type="InterPro" id="IPR037171">
    <property type="entry name" value="NagB/RpiA_transferase-like"/>
</dbReference>
<dbReference type="UniPathway" id="UPA00929">
    <property type="reaction ID" value="UER00894"/>
</dbReference>
<dbReference type="PANTHER" id="PTHR13707">
    <property type="entry name" value="KETOACID-COENZYME A TRANSFERASE"/>
    <property type="match status" value="1"/>
</dbReference>
<evidence type="ECO:0000313" key="25">
    <source>
        <dbReference type="Proteomes" id="UP000476176"/>
    </source>
</evidence>
<evidence type="ECO:0000313" key="13">
    <source>
        <dbReference type="EMBL" id="KAE9181720.1"/>
    </source>
</evidence>
<dbReference type="InterPro" id="IPR004165">
    <property type="entry name" value="CoA_trans_fam_I"/>
</dbReference>
<dbReference type="Proteomes" id="UP000476176">
    <property type="component" value="Unassembled WGS sequence"/>
</dbReference>
<dbReference type="Proteomes" id="UP000437068">
    <property type="component" value="Unassembled WGS sequence"/>
</dbReference>
<evidence type="ECO:0000256" key="6">
    <source>
        <dbReference type="ARBA" id="ARBA00023128"/>
    </source>
</evidence>
<dbReference type="InterPro" id="IPR012791">
    <property type="entry name" value="3-oxoacid_CoA-transf_B"/>
</dbReference>
<dbReference type="Proteomes" id="UP000429523">
    <property type="component" value="Unassembled WGS sequence"/>
</dbReference>
<dbReference type="OrthoDB" id="1933379at2759"/>
<dbReference type="Proteomes" id="UP000460718">
    <property type="component" value="Unassembled WGS sequence"/>
</dbReference>
<dbReference type="NCBIfam" id="TIGR02429">
    <property type="entry name" value="pcaI_scoA_fam"/>
    <property type="match status" value="1"/>
</dbReference>
<reference evidence="18 19" key="1">
    <citation type="submission" date="2018-08" db="EMBL/GenBank/DDBJ databases">
        <title>Genomic investigation of the strawberry pathogen Phytophthora fragariae indicates pathogenicity is determined by transcriptional variation in three key races.</title>
        <authorList>
            <person name="Adams T.M."/>
            <person name="Armitage A.D."/>
            <person name="Sobczyk M.K."/>
            <person name="Bates H.J."/>
            <person name="Dunwell J.M."/>
            <person name="Nellist C.F."/>
            <person name="Harrison R.J."/>
        </authorList>
    </citation>
    <scope>NUCLEOTIDE SEQUENCE [LARGE SCALE GENOMIC DNA]</scope>
    <source>
        <strain evidence="16 20">A4</strain>
        <strain evidence="15 21">BC-1</strain>
        <strain evidence="14 25">BC-23</strain>
        <strain evidence="13 19">NOV-27</strain>
        <strain evidence="12 22">NOV-5</strain>
        <strain evidence="11 23">NOV-71</strain>
        <strain evidence="17 26">NOV-77</strain>
        <strain evidence="9 18">NOV-9</strain>
        <strain evidence="10 24">SCRP245</strain>
    </source>
</reference>
<evidence type="ECO:0000256" key="3">
    <source>
        <dbReference type="ARBA" id="ARBA00007154"/>
    </source>
</evidence>
<evidence type="ECO:0000313" key="12">
    <source>
        <dbReference type="EMBL" id="KAE9105177.1"/>
    </source>
</evidence>
<evidence type="ECO:0000313" key="11">
    <source>
        <dbReference type="EMBL" id="KAE9077364.1"/>
    </source>
</evidence>
<accession>A0A6A3QIV9</accession>
<comment type="pathway">
    <text evidence="2 7">Ketone metabolism; succinyl-CoA degradation; acetoacetyl-CoA from succinyl-CoA: step 1/1.</text>
</comment>
<sequence length="501" mass="53409">MLRLTSLHAPRAARLPLSRALSVRLASSHHKVFADADEAVRDIPSGAKLIVGGFGLCGIPESSIHALVKQGAKDLTCVSNNAGVDDFGLGLLLQTRQVKRMISSYVGENALFEKLYLSGELEVELTPQGTLAECIRAGGSGIPAFYTPTAYGTTIQEGGFAIKLTADGSVAIPSAPREVRQFNGRNFVMEEGITGDFALVKAWKGDTDGNLVFKGTARNFNVDAAKAGKITIAEVEELVQPGDIHPDEVHLPGIYVQRVFKASSSEKRIEKLTLANAKKSQHKISPDRERIIRRAAKELKDGMYVNLGIGLPTLASNYVPDGVKVILQSENGLLGMGPYPNEGEQDPDLINAGKETVTFLPGSSTFSSSESFAMIRGGHVHLTILGALQVAENGDLANWIIPGKMVKGMGGAMDLVGSGNRVVVTMEHNAKGGAKKILRSCSLPLTGKSVVNTIITELGVFDVVPGKGLVLVEIATTITVEEIRERTEAPFTVSLDLKSMD</sequence>
<evidence type="ECO:0000256" key="5">
    <source>
        <dbReference type="ARBA" id="ARBA00022946"/>
    </source>
</evidence>
<dbReference type="PIRSF" id="PIRSF000858">
    <property type="entry name" value="SCOT-t"/>
    <property type="match status" value="1"/>
</dbReference>
<dbReference type="FunFam" id="3.40.1080.10:FF:000002">
    <property type="entry name" value="Succinyl-CoA:3-ketoacid-coenzyme A transferase, mitochondrial"/>
    <property type="match status" value="1"/>
</dbReference>
<evidence type="ECO:0000313" key="26">
    <source>
        <dbReference type="Proteomes" id="UP000486351"/>
    </source>
</evidence>
<dbReference type="Proteomes" id="UP000440367">
    <property type="component" value="Unassembled WGS sequence"/>
</dbReference>
<evidence type="ECO:0000313" key="19">
    <source>
        <dbReference type="Proteomes" id="UP000433483"/>
    </source>
</evidence>
<dbReference type="Proteomes" id="UP000440732">
    <property type="component" value="Unassembled WGS sequence"/>
</dbReference>
<dbReference type="NCBIfam" id="TIGR02428">
    <property type="entry name" value="pcaJ_scoB_fam"/>
    <property type="match status" value="1"/>
</dbReference>
<keyword evidence="6 7" id="KW-0496">Mitochondrion</keyword>
<dbReference type="InterPro" id="IPR014388">
    <property type="entry name" value="3-oxoacid_CoA-transferase"/>
</dbReference>
<evidence type="ECO:0000256" key="7">
    <source>
        <dbReference type="PIRNR" id="PIRNR000858"/>
    </source>
</evidence>
<organism evidence="11 23">
    <name type="scientific">Phytophthora fragariae</name>
    <dbReference type="NCBI Taxonomy" id="53985"/>
    <lineage>
        <taxon>Eukaryota</taxon>
        <taxon>Sar</taxon>
        <taxon>Stramenopiles</taxon>
        <taxon>Oomycota</taxon>
        <taxon>Peronosporomycetes</taxon>
        <taxon>Peronosporales</taxon>
        <taxon>Peronosporaceae</taxon>
        <taxon>Phytophthora</taxon>
    </lineage>
</organism>
<evidence type="ECO:0000313" key="15">
    <source>
        <dbReference type="EMBL" id="KAE9190190.1"/>
    </source>
</evidence>
<dbReference type="EC" id="2.8.3.5" evidence="7"/>
<dbReference type="AlphaFoldDB" id="A0A6A3QIV9"/>
<comment type="catalytic activity">
    <reaction evidence="7">
        <text>a 3-oxo acid + succinyl-CoA = a 3-oxoacyl-CoA + succinate</text>
        <dbReference type="Rhea" id="RHEA:24564"/>
        <dbReference type="ChEBI" id="CHEBI:30031"/>
        <dbReference type="ChEBI" id="CHEBI:35973"/>
        <dbReference type="ChEBI" id="CHEBI:57292"/>
        <dbReference type="ChEBI" id="CHEBI:90726"/>
        <dbReference type="EC" id="2.8.3.5"/>
    </reaction>
</comment>
<evidence type="ECO:0000313" key="14">
    <source>
        <dbReference type="EMBL" id="KAE9186444.1"/>
    </source>
</evidence>
<dbReference type="GO" id="GO:0046952">
    <property type="term" value="P:ketone body catabolic process"/>
    <property type="evidence" value="ECO:0007669"/>
    <property type="project" value="InterPro"/>
</dbReference>
<dbReference type="PROSITE" id="PS01274">
    <property type="entry name" value="COA_TRANSF_2"/>
    <property type="match status" value="1"/>
</dbReference>
<dbReference type="EMBL" id="QXGC01002412">
    <property type="protein sequence ID" value="KAE9186444.1"/>
    <property type="molecule type" value="Genomic_DNA"/>
</dbReference>
<dbReference type="EMBL" id="QXGA01002034">
    <property type="protein sequence ID" value="KAE9105177.1"/>
    <property type="molecule type" value="Genomic_DNA"/>
</dbReference>
<dbReference type="Gene3D" id="3.40.1080.10">
    <property type="entry name" value="Glutaconate Coenzyme A-transferase"/>
    <property type="match status" value="2"/>
</dbReference>
<feature type="active site" description="5-glutamyl coenzyme A thioester intermediate" evidence="8">
    <location>
        <position position="330"/>
    </location>
</feature>
<comment type="caution">
    <text evidence="11">The sequence shown here is derived from an EMBL/GenBank/DDBJ whole genome shotgun (WGS) entry which is preliminary data.</text>
</comment>
<dbReference type="EMBL" id="QXFY01002278">
    <property type="protein sequence ID" value="KAE9299976.1"/>
    <property type="molecule type" value="Genomic_DNA"/>
</dbReference>
<dbReference type="FunFam" id="3.40.1080.10:FF:000001">
    <property type="entry name" value="Succinyl-coa:3-ketoacid-coenzyme a transferase subunit b"/>
    <property type="match status" value="1"/>
</dbReference>
<dbReference type="Proteomes" id="UP000486351">
    <property type="component" value="Unassembled WGS sequence"/>
</dbReference>
<keyword evidence="4 7" id="KW-0808">Transferase</keyword>
<keyword evidence="19" id="KW-1185">Reference proteome</keyword>
<comment type="function">
    <text evidence="7">Key enzyme for ketone body catabolism. Transfers the CoA moiety from succinate to acetoacetate. Formation of the enzyme-CoA intermediate proceeds via an unstable anhydride species formed between the carboxylate groups of the enzyme and substrate.</text>
</comment>
<dbReference type="SUPFAM" id="SSF100950">
    <property type="entry name" value="NagB/RpiA/CoA transferase-like"/>
    <property type="match status" value="2"/>
</dbReference>
<evidence type="ECO:0000313" key="21">
    <source>
        <dbReference type="Proteomes" id="UP000440367"/>
    </source>
</evidence>
<evidence type="ECO:0000313" key="17">
    <source>
        <dbReference type="EMBL" id="KAE9299976.1"/>
    </source>
</evidence>
<evidence type="ECO:0000256" key="8">
    <source>
        <dbReference type="PIRSR" id="PIRSR000858-1"/>
    </source>
</evidence>
<dbReference type="Proteomes" id="UP000433483">
    <property type="component" value="Unassembled WGS sequence"/>
</dbReference>
<comment type="subcellular location">
    <subcellularLocation>
        <location evidence="1">Mitochondrion</location>
    </subcellularLocation>
</comment>
<gene>
    <name evidence="16" type="ORF">PF001_g17170</name>
    <name evidence="15" type="ORF">PF002_g24833</name>
    <name evidence="14" type="ORF">PF004_g23083</name>
    <name evidence="13" type="ORF">PF005_g22781</name>
    <name evidence="12" type="ORF">PF006_g21712</name>
    <name evidence="11" type="ORF">PF007_g24270</name>
    <name evidence="17" type="ORF">PF008_g23117</name>
    <name evidence="9" type="ORF">PF009_g12273</name>
    <name evidence="10" type="ORF">PF011_g23088</name>
</gene>
<keyword evidence="5" id="KW-0809">Transit peptide</keyword>
<evidence type="ECO:0000313" key="9">
    <source>
        <dbReference type="EMBL" id="KAE8937830.1"/>
    </source>
</evidence>
<protein>
    <recommendedName>
        <fullName evidence="7">Succinyl-CoA:3-ketoacid-coenzyme A transferase</fullName>
        <ecNumber evidence="7">2.8.3.5</ecNumber>
    </recommendedName>
</protein>
<dbReference type="SMART" id="SM00882">
    <property type="entry name" value="CoA_trans"/>
    <property type="match status" value="2"/>
</dbReference>
<dbReference type="EMBL" id="QXFZ01002413">
    <property type="protein sequence ID" value="KAE9077364.1"/>
    <property type="molecule type" value="Genomic_DNA"/>
</dbReference>
<comment type="similarity">
    <text evidence="3 7">Belongs to the 3-oxoacid CoA-transferase family.</text>
</comment>
<dbReference type="EMBL" id="QXGE01001225">
    <property type="protein sequence ID" value="KAE9295783.1"/>
    <property type="molecule type" value="Genomic_DNA"/>
</dbReference>
<evidence type="ECO:0000313" key="10">
    <source>
        <dbReference type="EMBL" id="KAE8978825.1"/>
    </source>
</evidence>
<dbReference type="EMBL" id="QXGF01000607">
    <property type="protein sequence ID" value="KAE8937830.1"/>
    <property type="molecule type" value="Genomic_DNA"/>
</dbReference>
<evidence type="ECO:0000313" key="23">
    <source>
        <dbReference type="Proteomes" id="UP000441208"/>
    </source>
</evidence>
<evidence type="ECO:0000256" key="4">
    <source>
        <dbReference type="ARBA" id="ARBA00022679"/>
    </source>
</evidence>
<proteinExistence type="inferred from homology"/>
<dbReference type="GO" id="GO:0005739">
    <property type="term" value="C:mitochondrion"/>
    <property type="evidence" value="ECO:0007669"/>
    <property type="project" value="UniProtKB-SubCell"/>
</dbReference>
<dbReference type="Pfam" id="PF01144">
    <property type="entry name" value="CoA_trans"/>
    <property type="match status" value="2"/>
</dbReference>
<dbReference type="InterPro" id="IPR012792">
    <property type="entry name" value="3-oxoacid_CoA-transf_A"/>
</dbReference>
<dbReference type="InterPro" id="IPR004164">
    <property type="entry name" value="CoA_transf_AS"/>
</dbReference>
<evidence type="ECO:0000313" key="20">
    <source>
        <dbReference type="Proteomes" id="UP000437068"/>
    </source>
</evidence>
<dbReference type="EMBL" id="QXFW01002410">
    <property type="protein sequence ID" value="KAE8978825.1"/>
    <property type="molecule type" value="Genomic_DNA"/>
</dbReference>
<evidence type="ECO:0000313" key="22">
    <source>
        <dbReference type="Proteomes" id="UP000440732"/>
    </source>
</evidence>
<dbReference type="EMBL" id="QXGB01002087">
    <property type="protein sequence ID" value="KAE9181720.1"/>
    <property type="molecule type" value="Genomic_DNA"/>
</dbReference>
<evidence type="ECO:0000313" key="16">
    <source>
        <dbReference type="EMBL" id="KAE9295783.1"/>
    </source>
</evidence>
<dbReference type="GO" id="GO:0008260">
    <property type="term" value="F:succinyl-CoA:3-oxo-acid CoA-transferase activity"/>
    <property type="evidence" value="ECO:0007669"/>
    <property type="project" value="UniProtKB-EC"/>
</dbReference>
<dbReference type="Proteomes" id="UP000441208">
    <property type="component" value="Unassembled WGS sequence"/>
</dbReference>
<evidence type="ECO:0000313" key="18">
    <source>
        <dbReference type="Proteomes" id="UP000429523"/>
    </source>
</evidence>
<evidence type="ECO:0000256" key="2">
    <source>
        <dbReference type="ARBA" id="ARBA00004753"/>
    </source>
</evidence>
<name>A0A6A3QIV9_9STRA</name>
<evidence type="ECO:0000256" key="1">
    <source>
        <dbReference type="ARBA" id="ARBA00004173"/>
    </source>
</evidence>
<evidence type="ECO:0000313" key="24">
    <source>
        <dbReference type="Proteomes" id="UP000460718"/>
    </source>
</evidence>
<dbReference type="PANTHER" id="PTHR13707:SF23">
    <property type="entry name" value="SUCCINYL-COA:3-KETOACID-COENZYME A TRANSFERASE"/>
    <property type="match status" value="1"/>
</dbReference>